<reference evidence="1" key="1">
    <citation type="submission" date="2021-02" db="EMBL/GenBank/DDBJ databases">
        <authorList>
            <consortium name="DOE Joint Genome Institute"/>
            <person name="Ahrendt S."/>
            <person name="Looney B.P."/>
            <person name="Miyauchi S."/>
            <person name="Morin E."/>
            <person name="Drula E."/>
            <person name="Courty P.E."/>
            <person name="Chicoki N."/>
            <person name="Fauchery L."/>
            <person name="Kohler A."/>
            <person name="Kuo A."/>
            <person name="Labutti K."/>
            <person name="Pangilinan J."/>
            <person name="Lipzen A."/>
            <person name="Riley R."/>
            <person name="Andreopoulos W."/>
            <person name="He G."/>
            <person name="Johnson J."/>
            <person name="Barry K.W."/>
            <person name="Grigoriev I.V."/>
            <person name="Nagy L."/>
            <person name="Hibbett D."/>
            <person name="Henrissat B."/>
            <person name="Matheny P.B."/>
            <person name="Labbe J."/>
            <person name="Martin F."/>
        </authorList>
    </citation>
    <scope>NUCLEOTIDE SEQUENCE</scope>
    <source>
        <strain evidence="1">FP105234-sp</strain>
    </source>
</reference>
<sequence length="366" mass="40117">MKRAAVTEPYLSLLASPRDETLDAHLLEENAEAGTSISSLRRSKRLKVRREDALQDLEDIVRPAAPGRPKHSPPSNKTVTVRIRSLGVTTIPPKLAHKAVKEPHPEPVGWRDAYDAIKDMRSRIDAPVDTMGCDMAQLKENDPKNKRFITLVSLMLSSQTKDEVVDAAVAKLQDAVGGTMSVDAIISASPSTVASAINKCGFWPSKTKYIKQAAQDLRDHFDSEVPKTMEELCSIKGIGPKMAFLILQFAWKINVGIGVDTHIHRITNRLRWHQPATTKAEATRYNLESWMPAELWPDINNVLVGFGQTVCRPDVPRCNECVLASKNLCPSAQITAAGSKAKSKSGHIPKVSVKIAIEGLPAVAIM</sequence>
<reference evidence="1" key="2">
    <citation type="journal article" date="2022" name="New Phytol.">
        <title>Evolutionary transition to the ectomycorrhizal habit in the genomes of a hyperdiverse lineage of mushroom-forming fungi.</title>
        <authorList>
            <person name="Looney B."/>
            <person name="Miyauchi S."/>
            <person name="Morin E."/>
            <person name="Drula E."/>
            <person name="Courty P.E."/>
            <person name="Kohler A."/>
            <person name="Kuo A."/>
            <person name="LaButti K."/>
            <person name="Pangilinan J."/>
            <person name="Lipzen A."/>
            <person name="Riley R."/>
            <person name="Andreopoulos W."/>
            <person name="He G."/>
            <person name="Johnson J."/>
            <person name="Nolan M."/>
            <person name="Tritt A."/>
            <person name="Barry K.W."/>
            <person name="Grigoriev I.V."/>
            <person name="Nagy L.G."/>
            <person name="Hibbett D."/>
            <person name="Henrissat B."/>
            <person name="Matheny P.B."/>
            <person name="Labbe J."/>
            <person name="Martin F.M."/>
        </authorList>
    </citation>
    <scope>NUCLEOTIDE SEQUENCE</scope>
    <source>
        <strain evidence="1">FP105234-sp</strain>
    </source>
</reference>
<name>A0ACB8RQZ9_9AGAM</name>
<dbReference type="EMBL" id="MU275922">
    <property type="protein sequence ID" value="KAI0046586.1"/>
    <property type="molecule type" value="Genomic_DNA"/>
</dbReference>
<evidence type="ECO:0000313" key="2">
    <source>
        <dbReference type="Proteomes" id="UP000814033"/>
    </source>
</evidence>
<evidence type="ECO:0000313" key="1">
    <source>
        <dbReference type="EMBL" id="KAI0046586.1"/>
    </source>
</evidence>
<proteinExistence type="predicted"/>
<keyword evidence="2" id="KW-1185">Reference proteome</keyword>
<protein>
    <submittedName>
        <fullName evidence="1">DNA glycosylase</fullName>
    </submittedName>
</protein>
<gene>
    <name evidence="1" type="ORF">FA95DRAFT_1493819</name>
</gene>
<organism evidence="1 2">
    <name type="scientific">Auriscalpium vulgare</name>
    <dbReference type="NCBI Taxonomy" id="40419"/>
    <lineage>
        <taxon>Eukaryota</taxon>
        <taxon>Fungi</taxon>
        <taxon>Dikarya</taxon>
        <taxon>Basidiomycota</taxon>
        <taxon>Agaricomycotina</taxon>
        <taxon>Agaricomycetes</taxon>
        <taxon>Russulales</taxon>
        <taxon>Auriscalpiaceae</taxon>
        <taxon>Auriscalpium</taxon>
    </lineage>
</organism>
<dbReference type="Proteomes" id="UP000814033">
    <property type="component" value="Unassembled WGS sequence"/>
</dbReference>
<accession>A0ACB8RQZ9</accession>
<comment type="caution">
    <text evidence="1">The sequence shown here is derived from an EMBL/GenBank/DDBJ whole genome shotgun (WGS) entry which is preliminary data.</text>
</comment>